<proteinExistence type="predicted"/>
<reference evidence="4" key="1">
    <citation type="submission" date="2016-10" db="EMBL/GenBank/DDBJ databases">
        <authorList>
            <person name="Varghese N."/>
            <person name="Submissions S."/>
        </authorList>
    </citation>
    <scope>NUCLEOTIDE SEQUENCE [LARGE SCALE GENOMIC DNA]</scope>
    <source>
        <strain evidence="4">DSM 12111</strain>
    </source>
</reference>
<sequence length="167" mass="18134">MRALLGVFLLAALLSGCSRSHVTHMSLPVLPGWYNGEQVYYLTTDISDAQMATVMQANYVPRLANALPDMPGPHPLATYDRVYKFVDDSQASVFPSIPLPLGGDNHDTAYSPLWHVYEVRWLSGTPGSPLRSADAVLQAQEQGLVSVRASGIIVNCPVVAVGEQRLQ</sequence>
<dbReference type="Pfam" id="PF24298">
    <property type="entry name" value="DUF7482"/>
    <property type="match status" value="1"/>
</dbReference>
<gene>
    <name evidence="3" type="ORF">SAMN05421553_2115</name>
</gene>
<accession>A0A1H4Y9W1</accession>
<dbReference type="OrthoDB" id="107145at2"/>
<feature type="domain" description="DUF7482" evidence="2">
    <location>
        <begin position="35"/>
        <end position="164"/>
    </location>
</feature>
<organism evidence="3 4">
    <name type="scientific">Pseudomonas anguilliseptica</name>
    <dbReference type="NCBI Taxonomy" id="53406"/>
    <lineage>
        <taxon>Bacteria</taxon>
        <taxon>Pseudomonadati</taxon>
        <taxon>Pseudomonadota</taxon>
        <taxon>Gammaproteobacteria</taxon>
        <taxon>Pseudomonadales</taxon>
        <taxon>Pseudomonadaceae</taxon>
        <taxon>Pseudomonas</taxon>
    </lineage>
</organism>
<evidence type="ECO:0000259" key="2">
    <source>
        <dbReference type="Pfam" id="PF24298"/>
    </source>
</evidence>
<name>A0A1H4Y9W1_PSEAG</name>
<keyword evidence="1" id="KW-0732">Signal</keyword>
<feature type="signal peptide" evidence="1">
    <location>
        <begin position="1"/>
        <end position="20"/>
    </location>
</feature>
<dbReference type="EMBL" id="FNSC01000001">
    <property type="protein sequence ID" value="SED14683.1"/>
    <property type="molecule type" value="Genomic_DNA"/>
</dbReference>
<dbReference type="Proteomes" id="UP000242849">
    <property type="component" value="Unassembled WGS sequence"/>
</dbReference>
<evidence type="ECO:0000256" key="1">
    <source>
        <dbReference type="SAM" id="SignalP"/>
    </source>
</evidence>
<dbReference type="RefSeq" id="WP_139272658.1">
    <property type="nucleotide sequence ID" value="NZ_CP156749.1"/>
</dbReference>
<keyword evidence="4" id="KW-1185">Reference proteome</keyword>
<dbReference type="AlphaFoldDB" id="A0A1H4Y9W1"/>
<evidence type="ECO:0000313" key="3">
    <source>
        <dbReference type="EMBL" id="SED14683.1"/>
    </source>
</evidence>
<feature type="chain" id="PRO_5017289926" description="DUF7482 domain-containing protein" evidence="1">
    <location>
        <begin position="21"/>
        <end position="167"/>
    </location>
</feature>
<dbReference type="PROSITE" id="PS51257">
    <property type="entry name" value="PROKAR_LIPOPROTEIN"/>
    <property type="match status" value="1"/>
</dbReference>
<evidence type="ECO:0000313" key="4">
    <source>
        <dbReference type="Proteomes" id="UP000242849"/>
    </source>
</evidence>
<dbReference type="InterPro" id="IPR055905">
    <property type="entry name" value="DUF7482"/>
</dbReference>
<protein>
    <recommendedName>
        <fullName evidence="2">DUF7482 domain-containing protein</fullName>
    </recommendedName>
</protein>